<dbReference type="SUPFAM" id="SSF69754">
    <property type="entry name" value="Ribosome binding protein Y (YfiA homologue)"/>
    <property type="match status" value="1"/>
</dbReference>
<organism evidence="1 2">
    <name type="scientific">Desulfosarcina alkanivorans</name>
    <dbReference type="NCBI Taxonomy" id="571177"/>
    <lineage>
        <taxon>Bacteria</taxon>
        <taxon>Pseudomonadati</taxon>
        <taxon>Thermodesulfobacteriota</taxon>
        <taxon>Desulfobacteria</taxon>
        <taxon>Desulfobacterales</taxon>
        <taxon>Desulfosarcinaceae</taxon>
        <taxon>Desulfosarcina</taxon>
    </lineage>
</organism>
<keyword evidence="2" id="KW-1185">Reference proteome</keyword>
<accession>A0A5K7YCK8</accession>
<dbReference type="AlphaFoldDB" id="A0A5K7YCK8"/>
<proteinExistence type="predicted"/>
<dbReference type="KEGG" id="dalk:DSCA_07980"/>
<gene>
    <name evidence="1" type="primary">rpoN_2</name>
    <name evidence="1" type="ORF">DSCA_07980</name>
</gene>
<dbReference type="InterPro" id="IPR036567">
    <property type="entry name" value="RHF-like"/>
</dbReference>
<sequence>MQILVTFKNVDSSGYLKTYLEEKLTRLEKIMPHPGTADVVFQEEKLRKIVDVNLNGKGFEVHAKEESGAWNEAIDLVVDKAKKQLIRNKEKIQSHRVDTSLIGEPTA</sequence>
<dbReference type="RefSeq" id="WP_155315194.1">
    <property type="nucleotide sequence ID" value="NZ_AP021874.1"/>
</dbReference>
<evidence type="ECO:0000313" key="2">
    <source>
        <dbReference type="Proteomes" id="UP000427906"/>
    </source>
</evidence>
<dbReference type="EMBL" id="AP021874">
    <property type="protein sequence ID" value="BBO66868.1"/>
    <property type="molecule type" value="Genomic_DNA"/>
</dbReference>
<dbReference type="NCBIfam" id="TIGR00741">
    <property type="entry name" value="yfiA"/>
    <property type="match status" value="1"/>
</dbReference>
<name>A0A5K7YCK8_9BACT</name>
<dbReference type="InterPro" id="IPR003489">
    <property type="entry name" value="RHF/RaiA"/>
</dbReference>
<dbReference type="Proteomes" id="UP000427906">
    <property type="component" value="Chromosome"/>
</dbReference>
<protein>
    <submittedName>
        <fullName evidence="1">Ribosomal subunit interface protein</fullName>
    </submittedName>
</protein>
<evidence type="ECO:0000313" key="1">
    <source>
        <dbReference type="EMBL" id="BBO66868.1"/>
    </source>
</evidence>
<dbReference type="Pfam" id="PF02482">
    <property type="entry name" value="Ribosomal_S30AE"/>
    <property type="match status" value="1"/>
</dbReference>
<dbReference type="Gene3D" id="3.30.160.100">
    <property type="entry name" value="Ribosome hibernation promotion factor-like"/>
    <property type="match status" value="1"/>
</dbReference>
<dbReference type="CDD" id="cd00552">
    <property type="entry name" value="RaiA"/>
    <property type="match status" value="1"/>
</dbReference>
<reference evidence="1 2" key="1">
    <citation type="submission" date="2019-11" db="EMBL/GenBank/DDBJ databases">
        <title>Comparative genomics of hydrocarbon-degrading Desulfosarcina strains.</title>
        <authorList>
            <person name="Watanabe M."/>
            <person name="Kojima H."/>
            <person name="Fukui M."/>
        </authorList>
    </citation>
    <scope>NUCLEOTIDE SEQUENCE [LARGE SCALE GENOMIC DNA]</scope>
    <source>
        <strain evidence="1 2">PL12</strain>
    </source>
</reference>
<dbReference type="OrthoDB" id="9794975at2"/>